<proteinExistence type="predicted"/>
<gene>
    <name evidence="1" type="ORF">GCM10023235_00570</name>
</gene>
<sequence>MTTDTATISPITQDVSPITLDGFTGTDRTADAQHLYHRAGTGVGGVDDLATIDVLTRYNTLHPRPAAELHARHERDQALRLVEERWEDLTTAEAWLAAHHTYVVAVADARICIDIWRDRADAAAAVRYIADGPAEIAAYERILDAGHPDVVPLVGDGEETAEILLANLEQAHRYRSRLAADTLAVAAG</sequence>
<comment type="caution">
    <text evidence="1">The sequence shown here is derived from an EMBL/GenBank/DDBJ whole genome shotgun (WGS) entry which is preliminary data.</text>
</comment>
<protein>
    <submittedName>
        <fullName evidence="1">Uncharacterized protein</fullName>
    </submittedName>
</protein>
<organism evidence="1 2">
    <name type="scientific">Kitasatospora terrestris</name>
    <dbReference type="NCBI Taxonomy" id="258051"/>
    <lineage>
        <taxon>Bacteria</taxon>
        <taxon>Bacillati</taxon>
        <taxon>Actinomycetota</taxon>
        <taxon>Actinomycetes</taxon>
        <taxon>Kitasatosporales</taxon>
        <taxon>Streptomycetaceae</taxon>
        <taxon>Kitasatospora</taxon>
    </lineage>
</organism>
<dbReference type="RefSeq" id="WP_345694690.1">
    <property type="nucleotide sequence ID" value="NZ_BAABIS010000001.1"/>
</dbReference>
<accession>A0ABP9D9B9</accession>
<dbReference type="EMBL" id="BAABIS010000001">
    <property type="protein sequence ID" value="GAA4830482.1"/>
    <property type="molecule type" value="Genomic_DNA"/>
</dbReference>
<name>A0ABP9D9B9_9ACTN</name>
<evidence type="ECO:0000313" key="2">
    <source>
        <dbReference type="Proteomes" id="UP001501752"/>
    </source>
</evidence>
<dbReference type="Proteomes" id="UP001501752">
    <property type="component" value="Unassembled WGS sequence"/>
</dbReference>
<evidence type="ECO:0000313" key="1">
    <source>
        <dbReference type="EMBL" id="GAA4830482.1"/>
    </source>
</evidence>
<reference evidence="2" key="1">
    <citation type="journal article" date="2019" name="Int. J. Syst. Evol. Microbiol.">
        <title>The Global Catalogue of Microorganisms (GCM) 10K type strain sequencing project: providing services to taxonomists for standard genome sequencing and annotation.</title>
        <authorList>
            <consortium name="The Broad Institute Genomics Platform"/>
            <consortium name="The Broad Institute Genome Sequencing Center for Infectious Disease"/>
            <person name="Wu L."/>
            <person name="Ma J."/>
        </authorList>
    </citation>
    <scope>NUCLEOTIDE SEQUENCE [LARGE SCALE GENOMIC DNA]</scope>
    <source>
        <strain evidence="2">JCM 13006</strain>
    </source>
</reference>
<keyword evidence="2" id="KW-1185">Reference proteome</keyword>